<name>T1HR01_RHOPR</name>
<protein>
    <submittedName>
        <fullName evidence="4">Flavoprotein domain-containing protein</fullName>
    </submittedName>
</protein>
<organism evidence="4 5">
    <name type="scientific">Rhodnius prolixus</name>
    <name type="common">Triatomid bug</name>
    <dbReference type="NCBI Taxonomy" id="13249"/>
    <lineage>
        <taxon>Eukaryota</taxon>
        <taxon>Metazoa</taxon>
        <taxon>Ecdysozoa</taxon>
        <taxon>Arthropoda</taxon>
        <taxon>Hexapoda</taxon>
        <taxon>Insecta</taxon>
        <taxon>Pterygota</taxon>
        <taxon>Neoptera</taxon>
        <taxon>Paraneoptera</taxon>
        <taxon>Hemiptera</taxon>
        <taxon>Heteroptera</taxon>
        <taxon>Panheteroptera</taxon>
        <taxon>Cimicomorpha</taxon>
        <taxon>Reduviidae</taxon>
        <taxon>Triatominae</taxon>
        <taxon>Rhodnius</taxon>
    </lineage>
</organism>
<comment type="similarity">
    <text evidence="2">Belongs to the HFCD (homooligomeric flavin containing Cys decarboxylase) superfamily.</text>
</comment>
<dbReference type="SUPFAM" id="SSF52507">
    <property type="entry name" value="Homo-oligomeric flavin-containing Cys decarboxylases, HFCD"/>
    <property type="match status" value="1"/>
</dbReference>
<dbReference type="InterPro" id="IPR036551">
    <property type="entry name" value="Flavin_trans-like"/>
</dbReference>
<dbReference type="GO" id="GO:0071513">
    <property type="term" value="C:phosphopantothenoylcysteine decarboxylase complex"/>
    <property type="evidence" value="ECO:0007669"/>
    <property type="project" value="TreeGrafter"/>
</dbReference>
<dbReference type="EnsemblMetazoa" id="RPRC006471-RA">
    <property type="protein sequence ID" value="RPRC006471-PA"/>
    <property type="gene ID" value="RPRC006471"/>
</dbReference>
<dbReference type="Pfam" id="PF02441">
    <property type="entry name" value="Flavoprotein"/>
    <property type="match status" value="1"/>
</dbReference>
<dbReference type="PANTHER" id="PTHR14359:SF6">
    <property type="entry name" value="PHOSPHOPANTOTHENOYLCYSTEINE DECARBOXYLASE"/>
    <property type="match status" value="1"/>
</dbReference>
<dbReference type="InParanoid" id="T1HR01"/>
<sequence length="174" mass="19763">MQGMLLSMTNLSTRTEEFHFRVVLTEQSRTNINNDYISKLTEMVYTDEDEWNLWQRRGDPVLHIDLTKWADVLVVAPLDMNTLAKIAVGICDNLLTCIVRAWNIKKPLILCPALPAEATEQILTKLQIGTLKSWGYDVLLPEPCAEASSKNCYAYPMVETDKIADLVMLKMSVK</sequence>
<proteinExistence type="inferred from homology"/>
<evidence type="ECO:0000259" key="3">
    <source>
        <dbReference type="Pfam" id="PF02441"/>
    </source>
</evidence>
<dbReference type="AlphaFoldDB" id="T1HR01"/>
<dbReference type="EMBL" id="ACPB03009189">
    <property type="status" value="NOT_ANNOTATED_CDS"/>
    <property type="molecule type" value="Genomic_DNA"/>
</dbReference>
<keyword evidence="1" id="KW-0173">Coenzyme A biosynthesis</keyword>
<evidence type="ECO:0000256" key="1">
    <source>
        <dbReference type="ARBA" id="ARBA00022993"/>
    </source>
</evidence>
<dbReference type="GO" id="GO:0004633">
    <property type="term" value="F:phosphopantothenoylcysteine decarboxylase activity"/>
    <property type="evidence" value="ECO:0007669"/>
    <property type="project" value="TreeGrafter"/>
</dbReference>
<dbReference type="STRING" id="13249.T1HR01"/>
<dbReference type="PANTHER" id="PTHR14359">
    <property type="entry name" value="HOMO-OLIGOMERIC FLAVIN CONTAINING CYS DECARBOXYLASE FAMILY"/>
    <property type="match status" value="1"/>
</dbReference>
<dbReference type="Proteomes" id="UP000015103">
    <property type="component" value="Unassembled WGS sequence"/>
</dbReference>
<dbReference type="GO" id="GO:0010181">
    <property type="term" value="F:FMN binding"/>
    <property type="evidence" value="ECO:0007669"/>
    <property type="project" value="TreeGrafter"/>
</dbReference>
<accession>T1HR01</accession>
<dbReference type="InterPro" id="IPR003382">
    <property type="entry name" value="Flavoprotein"/>
</dbReference>
<evidence type="ECO:0000313" key="5">
    <source>
        <dbReference type="Proteomes" id="UP000015103"/>
    </source>
</evidence>
<dbReference type="eggNOG" id="KOG0672">
    <property type="taxonomic scope" value="Eukaryota"/>
</dbReference>
<evidence type="ECO:0000256" key="2">
    <source>
        <dbReference type="ARBA" id="ARBA00038350"/>
    </source>
</evidence>
<dbReference type="HOGENOM" id="CLU_1542009_0_0_1"/>
<dbReference type="Gene3D" id="3.40.50.1950">
    <property type="entry name" value="Flavin prenyltransferase-like"/>
    <property type="match status" value="1"/>
</dbReference>
<keyword evidence="5" id="KW-1185">Reference proteome</keyword>
<evidence type="ECO:0000313" key="4">
    <source>
        <dbReference type="EnsemblMetazoa" id="RPRC006471-PA"/>
    </source>
</evidence>
<dbReference type="VEuPathDB" id="VectorBase:RPRC006471"/>
<feature type="domain" description="Flavoprotein" evidence="3">
    <location>
        <begin position="15"/>
        <end position="113"/>
    </location>
</feature>
<reference evidence="4" key="1">
    <citation type="submission" date="2015-05" db="UniProtKB">
        <authorList>
            <consortium name="EnsemblMetazoa"/>
        </authorList>
    </citation>
    <scope>IDENTIFICATION</scope>
</reference>
<dbReference type="GO" id="GO:0015937">
    <property type="term" value="P:coenzyme A biosynthetic process"/>
    <property type="evidence" value="ECO:0007669"/>
    <property type="project" value="UniProtKB-KW"/>
</dbReference>